<keyword evidence="8" id="KW-0732">Signal</keyword>
<proteinExistence type="inferred from homology"/>
<keyword evidence="4 7" id="KW-1133">Transmembrane helix</keyword>
<dbReference type="PANTHER" id="PTHR42893:SF46">
    <property type="entry name" value="PROTEIN DETOXIFICATION 44, CHLOROPLASTIC"/>
    <property type="match status" value="1"/>
</dbReference>
<feature type="transmembrane region" description="Helical" evidence="7">
    <location>
        <begin position="406"/>
        <end position="427"/>
    </location>
</feature>
<evidence type="ECO:0000256" key="4">
    <source>
        <dbReference type="ARBA" id="ARBA00022989"/>
    </source>
</evidence>
<keyword evidence="5 7" id="KW-0472">Membrane</keyword>
<evidence type="ECO:0000256" key="2">
    <source>
        <dbReference type="ARBA" id="ARBA00010199"/>
    </source>
</evidence>
<dbReference type="InterPro" id="IPR002528">
    <property type="entry name" value="MATE_fam"/>
</dbReference>
<feature type="signal peptide" evidence="8">
    <location>
        <begin position="1"/>
        <end position="16"/>
    </location>
</feature>
<dbReference type="NCBIfam" id="TIGR00797">
    <property type="entry name" value="matE"/>
    <property type="match status" value="1"/>
</dbReference>
<gene>
    <name evidence="9" type="ORF">TeGR_g12668</name>
</gene>
<feature type="compositionally biased region" description="Pro residues" evidence="6">
    <location>
        <begin position="43"/>
        <end position="52"/>
    </location>
</feature>
<evidence type="ECO:0000256" key="3">
    <source>
        <dbReference type="ARBA" id="ARBA00022692"/>
    </source>
</evidence>
<evidence type="ECO:0008006" key="11">
    <source>
        <dbReference type="Google" id="ProtNLM"/>
    </source>
</evidence>
<feature type="transmembrane region" description="Helical" evidence="7">
    <location>
        <begin position="244"/>
        <end position="265"/>
    </location>
</feature>
<reference evidence="9 10" key="1">
    <citation type="journal article" date="2023" name="Commun. Biol.">
        <title>Genome analysis of Parmales, the sister group of diatoms, reveals the evolutionary specialization of diatoms from phago-mixotrophs to photoautotrophs.</title>
        <authorList>
            <person name="Ban H."/>
            <person name="Sato S."/>
            <person name="Yoshikawa S."/>
            <person name="Yamada K."/>
            <person name="Nakamura Y."/>
            <person name="Ichinomiya M."/>
            <person name="Sato N."/>
            <person name="Blanc-Mathieu R."/>
            <person name="Endo H."/>
            <person name="Kuwata A."/>
            <person name="Ogata H."/>
        </authorList>
    </citation>
    <scope>NUCLEOTIDE SEQUENCE [LARGE SCALE GENOMIC DNA]</scope>
</reference>
<feature type="transmembrane region" description="Helical" evidence="7">
    <location>
        <begin position="144"/>
        <end position="162"/>
    </location>
</feature>
<keyword evidence="3 7" id="KW-0812">Transmembrane</keyword>
<dbReference type="PANTHER" id="PTHR42893">
    <property type="entry name" value="PROTEIN DETOXIFICATION 44, CHLOROPLASTIC-RELATED"/>
    <property type="match status" value="1"/>
</dbReference>
<evidence type="ECO:0000256" key="7">
    <source>
        <dbReference type="SAM" id="Phobius"/>
    </source>
</evidence>
<organism evidence="9 10">
    <name type="scientific">Tetraparma gracilis</name>
    <dbReference type="NCBI Taxonomy" id="2962635"/>
    <lineage>
        <taxon>Eukaryota</taxon>
        <taxon>Sar</taxon>
        <taxon>Stramenopiles</taxon>
        <taxon>Ochrophyta</taxon>
        <taxon>Bolidophyceae</taxon>
        <taxon>Parmales</taxon>
        <taxon>Triparmaceae</taxon>
        <taxon>Tetraparma</taxon>
    </lineage>
</organism>
<dbReference type="InterPro" id="IPR044644">
    <property type="entry name" value="DinF-like"/>
</dbReference>
<evidence type="ECO:0000256" key="1">
    <source>
        <dbReference type="ARBA" id="ARBA00004141"/>
    </source>
</evidence>
<feature type="transmembrane region" description="Helical" evidence="7">
    <location>
        <begin position="64"/>
        <end position="90"/>
    </location>
</feature>
<evidence type="ECO:0000256" key="6">
    <source>
        <dbReference type="SAM" id="MobiDB-lite"/>
    </source>
</evidence>
<feature type="transmembrane region" description="Helical" evidence="7">
    <location>
        <begin position="188"/>
        <end position="206"/>
    </location>
</feature>
<name>A0ABQ6MNP6_9STRA</name>
<feature type="transmembrane region" description="Helical" evidence="7">
    <location>
        <begin position="464"/>
        <end position="486"/>
    </location>
</feature>
<evidence type="ECO:0000313" key="9">
    <source>
        <dbReference type="EMBL" id="GMI29160.1"/>
    </source>
</evidence>
<dbReference type="EMBL" id="BRYB01001590">
    <property type="protein sequence ID" value="GMI29160.1"/>
    <property type="molecule type" value="Genomic_DNA"/>
</dbReference>
<feature type="transmembrane region" description="Helical" evidence="7">
    <location>
        <begin position="371"/>
        <end position="394"/>
    </location>
</feature>
<sequence>MRLLAPLLLLLPFSTSLLPPTPTSSRHSPLRCAPLPRGGESPVPAPPSPSPTVLPRFDSLDRKILLISLPAILNFAINPLVGAIDLFWVGRMSSALALAGQAAANQVYSSAFWMISFLPSVTTPLIAKHYAAGDELSAQDTLRQALFLAALLGAAGSAFLLLRSDLALSAVLAEGSPALEFARPYLRIRALAFLPGMVSIVGFSAFRGRQDTVTPLKISGAANVLNAALDPALMFQPAGMGVRGAAWATVASEFVSFCAYITLLVKRKMLSLSGLFRPPPFAALVPLLKGGAAVQVRSVALNIVFLAVTRATQSLDKTGTAAAAHAIAIQVFNLGGIVLLALSTVAAFLVPATLVKEGEASAKRLSNRLMGWGLVLGSLLGGAQLLVLPFLSVFSPLPAVQQAARMPSIIASFLQIINGAVFIGEGVMQGCGDFLTLAASNVAAALAMLFALKHFTNLYGLNGVWMSFGVFNGIRLAGVAVHQFFLSPLSARKMAASKQK</sequence>
<comment type="similarity">
    <text evidence="2">Belongs to the multi antimicrobial extrusion (MATE) (TC 2.A.66.1) family.</text>
</comment>
<accession>A0ABQ6MNP6</accession>
<feature type="transmembrane region" description="Helical" evidence="7">
    <location>
        <begin position="434"/>
        <end position="452"/>
    </location>
</feature>
<feature type="compositionally biased region" description="Low complexity" evidence="6">
    <location>
        <begin position="20"/>
        <end position="31"/>
    </location>
</feature>
<comment type="caution">
    <text evidence="9">The sequence shown here is derived from an EMBL/GenBank/DDBJ whole genome shotgun (WGS) entry which is preliminary data.</text>
</comment>
<feature type="region of interest" description="Disordered" evidence="6">
    <location>
        <begin position="20"/>
        <end position="52"/>
    </location>
</feature>
<feature type="transmembrane region" description="Helical" evidence="7">
    <location>
        <begin position="111"/>
        <end position="132"/>
    </location>
</feature>
<protein>
    <recommendedName>
        <fullName evidence="11">Protein DETOXIFICATION</fullName>
    </recommendedName>
</protein>
<dbReference type="Pfam" id="PF01554">
    <property type="entry name" value="MatE"/>
    <property type="match status" value="1"/>
</dbReference>
<comment type="subcellular location">
    <subcellularLocation>
        <location evidence="1">Membrane</location>
        <topology evidence="1">Multi-pass membrane protein</topology>
    </subcellularLocation>
</comment>
<evidence type="ECO:0000256" key="8">
    <source>
        <dbReference type="SAM" id="SignalP"/>
    </source>
</evidence>
<feature type="transmembrane region" description="Helical" evidence="7">
    <location>
        <begin position="327"/>
        <end position="350"/>
    </location>
</feature>
<evidence type="ECO:0000313" key="10">
    <source>
        <dbReference type="Proteomes" id="UP001165060"/>
    </source>
</evidence>
<dbReference type="Proteomes" id="UP001165060">
    <property type="component" value="Unassembled WGS sequence"/>
</dbReference>
<evidence type="ECO:0000256" key="5">
    <source>
        <dbReference type="ARBA" id="ARBA00023136"/>
    </source>
</evidence>
<feature type="chain" id="PRO_5045512907" description="Protein DETOXIFICATION" evidence="8">
    <location>
        <begin position="17"/>
        <end position="500"/>
    </location>
</feature>
<keyword evidence="10" id="KW-1185">Reference proteome</keyword>